<dbReference type="InterPro" id="IPR013658">
    <property type="entry name" value="SGL"/>
</dbReference>
<dbReference type="GO" id="GO:0004341">
    <property type="term" value="F:gluconolactonase activity"/>
    <property type="evidence" value="ECO:0007669"/>
    <property type="project" value="TreeGrafter"/>
</dbReference>
<proteinExistence type="inferred from homology"/>
<evidence type="ECO:0000259" key="4">
    <source>
        <dbReference type="Pfam" id="PF08450"/>
    </source>
</evidence>
<evidence type="ECO:0000256" key="1">
    <source>
        <dbReference type="ARBA" id="ARBA00008853"/>
    </source>
</evidence>
<dbReference type="AlphaFoldDB" id="A0A8J3FYI7"/>
<feature type="binding site" evidence="3">
    <location>
        <position position="15"/>
    </location>
    <ligand>
        <name>a divalent metal cation</name>
        <dbReference type="ChEBI" id="CHEBI:60240"/>
    </ligand>
</feature>
<dbReference type="EMBL" id="BMZG01000006">
    <property type="protein sequence ID" value="GHA73566.1"/>
    <property type="molecule type" value="Genomic_DNA"/>
</dbReference>
<reference evidence="5" key="1">
    <citation type="journal article" date="2014" name="Int. J. Syst. Evol. Microbiol.">
        <title>Complete genome sequence of Corynebacterium casei LMG S-19264T (=DSM 44701T), isolated from a smear-ripened cheese.</title>
        <authorList>
            <consortium name="US DOE Joint Genome Institute (JGI-PGF)"/>
            <person name="Walter F."/>
            <person name="Albersmeier A."/>
            <person name="Kalinowski J."/>
            <person name="Ruckert C."/>
        </authorList>
    </citation>
    <scope>NUCLEOTIDE SEQUENCE</scope>
    <source>
        <strain evidence="5">KCTC 32501</strain>
    </source>
</reference>
<dbReference type="Gene3D" id="2.120.10.30">
    <property type="entry name" value="TolB, C-terminal domain"/>
    <property type="match status" value="1"/>
</dbReference>
<feature type="binding site" evidence="3">
    <location>
        <position position="224"/>
    </location>
    <ligand>
        <name>a divalent metal cation</name>
        <dbReference type="ChEBI" id="CHEBI:60240"/>
    </ligand>
</feature>
<name>A0A8J3FYI7_9BURK</name>
<keyword evidence="3" id="KW-0479">Metal-binding</keyword>
<dbReference type="GO" id="GO:0005509">
    <property type="term" value="F:calcium ion binding"/>
    <property type="evidence" value="ECO:0007669"/>
    <property type="project" value="TreeGrafter"/>
</dbReference>
<dbReference type="Pfam" id="PF08450">
    <property type="entry name" value="SGL"/>
    <property type="match status" value="1"/>
</dbReference>
<evidence type="ECO:0000256" key="2">
    <source>
        <dbReference type="PIRSR" id="PIRSR605511-1"/>
    </source>
</evidence>
<keyword evidence="3" id="KW-0862">Zinc</keyword>
<feature type="binding site" evidence="3">
    <location>
        <position position="107"/>
    </location>
    <ligand>
        <name>substrate</name>
    </ligand>
</feature>
<feature type="domain" description="SMP-30/Gluconolactonase/LRE-like region" evidence="4">
    <location>
        <begin position="13"/>
        <end position="282"/>
    </location>
</feature>
<dbReference type="PANTHER" id="PTHR10907:SF47">
    <property type="entry name" value="REGUCALCIN"/>
    <property type="match status" value="1"/>
</dbReference>
<dbReference type="InterPro" id="IPR005511">
    <property type="entry name" value="SMP-30"/>
</dbReference>
<dbReference type="InterPro" id="IPR011042">
    <property type="entry name" value="6-blade_b-propeller_TolB-like"/>
</dbReference>
<evidence type="ECO:0000256" key="3">
    <source>
        <dbReference type="PIRSR" id="PIRSR605511-2"/>
    </source>
</evidence>
<comment type="similarity">
    <text evidence="1">Belongs to the SMP-30/CGR1 family.</text>
</comment>
<accession>A0A8J3FYI7</accession>
<sequence length="317" mass="34775">MNIETIYTERAGLAESPVWDDEAQCFYWIDIPNRRIHRHAMDNAHTLWQLPDDTSNDPGAIALSESSDLVVALRSGIALFDVATPAGDISLTPFITAPYDTNNIRFNDGGVDTQGRFWIGTLFAPKTRAGASLFCLDKGELHAVVGEHAVRHQDWGITTSNGWATTPDGQKMYHSDTQAHAIYRYTYDSSVAAVDGLSNRSVFYQTLNQQASKDADVPYQGRPDGAAVDSAGNYWSAQFEGGQVIQFAPTGEILQRIALPAKCPTMLCFGGSDLKTLIITTTGNRPDEELAQFPANGFILKLRVDVAGLPTRRYRAK</sequence>
<dbReference type="PANTHER" id="PTHR10907">
    <property type="entry name" value="REGUCALCIN"/>
    <property type="match status" value="1"/>
</dbReference>
<dbReference type="SUPFAM" id="SSF63829">
    <property type="entry name" value="Calcium-dependent phosphotriesterase"/>
    <property type="match status" value="1"/>
</dbReference>
<feature type="binding site" evidence="3">
    <location>
        <position position="105"/>
    </location>
    <ligand>
        <name>substrate</name>
    </ligand>
</feature>
<comment type="caution">
    <text evidence="5">The sequence shown here is derived from an EMBL/GenBank/DDBJ whole genome shotgun (WGS) entry which is preliminary data.</text>
</comment>
<comment type="cofactor">
    <cofactor evidence="3">
        <name>Zn(2+)</name>
        <dbReference type="ChEBI" id="CHEBI:29105"/>
    </cofactor>
    <text evidence="3">Binds 1 divalent metal cation per subunit.</text>
</comment>
<dbReference type="GO" id="GO:0019853">
    <property type="term" value="P:L-ascorbic acid biosynthetic process"/>
    <property type="evidence" value="ECO:0007669"/>
    <property type="project" value="TreeGrafter"/>
</dbReference>
<evidence type="ECO:0000313" key="6">
    <source>
        <dbReference type="Proteomes" id="UP000614287"/>
    </source>
</evidence>
<protein>
    <submittedName>
        <fullName evidence="5">Gluconolactonase</fullName>
    </submittedName>
</protein>
<organism evidence="5 6">
    <name type="scientific">Formosimonas limnophila</name>
    <dbReference type="NCBI Taxonomy" id="1384487"/>
    <lineage>
        <taxon>Bacteria</taxon>
        <taxon>Pseudomonadati</taxon>
        <taxon>Pseudomonadota</taxon>
        <taxon>Betaproteobacteria</taxon>
        <taxon>Burkholderiales</taxon>
        <taxon>Burkholderiaceae</taxon>
        <taxon>Formosimonas</taxon>
    </lineage>
</organism>
<keyword evidence="6" id="KW-1185">Reference proteome</keyword>
<gene>
    <name evidence="5" type="ORF">GCM10009007_13240</name>
</gene>
<feature type="active site" description="Proton donor/acceptor" evidence="2">
    <location>
        <position position="224"/>
    </location>
</feature>
<dbReference type="PRINTS" id="PR01790">
    <property type="entry name" value="SMP30FAMILY"/>
</dbReference>
<dbReference type="Proteomes" id="UP000614287">
    <property type="component" value="Unassembled WGS sequence"/>
</dbReference>
<reference evidence="5" key="2">
    <citation type="submission" date="2020-09" db="EMBL/GenBank/DDBJ databases">
        <authorList>
            <person name="Sun Q."/>
            <person name="Kim S."/>
        </authorList>
    </citation>
    <scope>NUCLEOTIDE SEQUENCE</scope>
    <source>
        <strain evidence="5">KCTC 32501</strain>
    </source>
</reference>
<evidence type="ECO:0000313" key="5">
    <source>
        <dbReference type="EMBL" id="GHA73566.1"/>
    </source>
</evidence>
<feature type="binding site" evidence="3">
    <location>
        <position position="161"/>
    </location>
    <ligand>
        <name>a divalent metal cation</name>
        <dbReference type="ChEBI" id="CHEBI:60240"/>
    </ligand>
</feature>
<dbReference type="RefSeq" id="WP_189493159.1">
    <property type="nucleotide sequence ID" value="NZ_BMZG01000006.1"/>
</dbReference>